<keyword evidence="5" id="KW-0408">Iron</keyword>
<evidence type="ECO:0000313" key="9">
    <source>
        <dbReference type="EMBL" id="MQT88966.1"/>
    </source>
</evidence>
<dbReference type="RefSeq" id="WP_153327607.1">
    <property type="nucleotide sequence ID" value="NZ_WIWI01000016.1"/>
</dbReference>
<accession>A0A6A7YAM5</accession>
<keyword evidence="6" id="KW-0732">Signal</keyword>
<evidence type="ECO:0000313" key="10">
    <source>
        <dbReference type="Proteomes" id="UP000441404"/>
    </source>
</evidence>
<keyword evidence="2" id="KW-0349">Heme</keyword>
<protein>
    <submittedName>
        <fullName evidence="8">Cytochrome c5 family protein</fullName>
    </submittedName>
</protein>
<evidence type="ECO:0000256" key="4">
    <source>
        <dbReference type="ARBA" id="ARBA00022982"/>
    </source>
</evidence>
<evidence type="ECO:0000313" key="11">
    <source>
        <dbReference type="Proteomes" id="UP000489190"/>
    </source>
</evidence>
<evidence type="ECO:0000256" key="2">
    <source>
        <dbReference type="ARBA" id="ARBA00022617"/>
    </source>
</evidence>
<dbReference type="EMBL" id="WIWJ01000005">
    <property type="protein sequence ID" value="MQT45938.1"/>
    <property type="molecule type" value="Genomic_DNA"/>
</dbReference>
<name>A0A6A7YAM5_9PSED</name>
<sequence>MKMLAIPATVLALWAANAQATTSADEIAKRLEPVGKVCIQGQECAAGGGGATAAASGGGMSPDDVIAKHCTACHSIGLLEAPKIGDTAAWKARADKEGGLDGLLAKAITGLNAMPPKGTCGECSDAELKAAIQKMSGL</sequence>
<dbReference type="InterPro" id="IPR036909">
    <property type="entry name" value="Cyt_c-like_dom_sf"/>
</dbReference>
<dbReference type="InterPro" id="IPR002323">
    <property type="entry name" value="Cyt_CIE"/>
</dbReference>
<dbReference type="InterPro" id="IPR009056">
    <property type="entry name" value="Cyt_c-like_dom"/>
</dbReference>
<organism evidence="8 10">
    <name type="scientific">Pseudomonas helleri</name>
    <dbReference type="NCBI Taxonomy" id="1608996"/>
    <lineage>
        <taxon>Bacteria</taxon>
        <taxon>Pseudomonadati</taxon>
        <taxon>Pseudomonadota</taxon>
        <taxon>Gammaproteobacteria</taxon>
        <taxon>Pseudomonadales</taxon>
        <taxon>Pseudomonadaceae</taxon>
        <taxon>Pseudomonas</taxon>
    </lineage>
</organism>
<evidence type="ECO:0000256" key="3">
    <source>
        <dbReference type="ARBA" id="ARBA00022723"/>
    </source>
</evidence>
<evidence type="ECO:0000256" key="6">
    <source>
        <dbReference type="SAM" id="SignalP"/>
    </source>
</evidence>
<evidence type="ECO:0000313" key="8">
    <source>
        <dbReference type="EMBL" id="MQT45938.1"/>
    </source>
</evidence>
<dbReference type="EMBL" id="WIWI01000016">
    <property type="protein sequence ID" value="MQT88966.1"/>
    <property type="molecule type" value="Genomic_DNA"/>
</dbReference>
<dbReference type="SUPFAM" id="SSF46626">
    <property type="entry name" value="Cytochrome c"/>
    <property type="match status" value="1"/>
</dbReference>
<evidence type="ECO:0000259" key="7">
    <source>
        <dbReference type="Pfam" id="PF13442"/>
    </source>
</evidence>
<dbReference type="GO" id="GO:0005506">
    <property type="term" value="F:iron ion binding"/>
    <property type="evidence" value="ECO:0007669"/>
    <property type="project" value="InterPro"/>
</dbReference>
<dbReference type="Proteomes" id="UP000489190">
    <property type="component" value="Unassembled WGS sequence"/>
</dbReference>
<keyword evidence="4" id="KW-0249">Electron transport</keyword>
<reference evidence="10 11" key="1">
    <citation type="submission" date="2019-10" db="EMBL/GenBank/DDBJ databases">
        <title>Evaluation of single-gene subtyping targets for Pseudomonas.</title>
        <authorList>
            <person name="Reichler S.J."/>
            <person name="Orsi R.H."/>
            <person name="Wiedmann M."/>
            <person name="Martin N.H."/>
            <person name="Murphy S.I."/>
        </authorList>
    </citation>
    <scope>NUCLEOTIDE SEQUENCE [LARGE SCALE GENOMIC DNA]</scope>
    <source>
        <strain evidence="9 11">FSL R10-3254</strain>
        <strain evidence="8 10">FSL R10-3257</strain>
    </source>
</reference>
<dbReference type="GO" id="GO:0009055">
    <property type="term" value="F:electron transfer activity"/>
    <property type="evidence" value="ECO:0007669"/>
    <property type="project" value="InterPro"/>
</dbReference>
<feature type="domain" description="Cytochrome c" evidence="7">
    <location>
        <begin position="63"/>
        <end position="132"/>
    </location>
</feature>
<dbReference type="Gene3D" id="1.10.760.10">
    <property type="entry name" value="Cytochrome c-like domain"/>
    <property type="match status" value="1"/>
</dbReference>
<dbReference type="GO" id="GO:0020037">
    <property type="term" value="F:heme binding"/>
    <property type="evidence" value="ECO:0007669"/>
    <property type="project" value="InterPro"/>
</dbReference>
<dbReference type="PANTHER" id="PTHR40942">
    <property type="match status" value="1"/>
</dbReference>
<comment type="caution">
    <text evidence="8">The sequence shown here is derived from an EMBL/GenBank/DDBJ whole genome shotgun (WGS) entry which is preliminary data.</text>
</comment>
<dbReference type="Pfam" id="PF13442">
    <property type="entry name" value="Cytochrome_CBB3"/>
    <property type="match status" value="1"/>
</dbReference>
<evidence type="ECO:0000256" key="5">
    <source>
        <dbReference type="ARBA" id="ARBA00023004"/>
    </source>
</evidence>
<keyword evidence="1" id="KW-0813">Transport</keyword>
<dbReference type="AlphaFoldDB" id="A0A6A7YAM5"/>
<proteinExistence type="predicted"/>
<dbReference type="PRINTS" id="PR00607">
    <property type="entry name" value="CYTCHROMECIE"/>
</dbReference>
<keyword evidence="3" id="KW-0479">Metal-binding</keyword>
<feature type="signal peptide" evidence="6">
    <location>
        <begin position="1"/>
        <end position="20"/>
    </location>
</feature>
<dbReference type="PANTHER" id="PTHR40942:SF4">
    <property type="entry name" value="CYTOCHROME C5"/>
    <property type="match status" value="1"/>
</dbReference>
<dbReference type="Proteomes" id="UP000441404">
    <property type="component" value="Unassembled WGS sequence"/>
</dbReference>
<feature type="chain" id="PRO_5044102966" evidence="6">
    <location>
        <begin position="21"/>
        <end position="138"/>
    </location>
</feature>
<evidence type="ECO:0000256" key="1">
    <source>
        <dbReference type="ARBA" id="ARBA00022448"/>
    </source>
</evidence>
<gene>
    <name evidence="9" type="ORF">GHO39_07425</name>
    <name evidence="8" type="ORF">GHO40_04195</name>
</gene>